<comment type="similarity">
    <text evidence="1">Belongs to the 'phage' integrase family.</text>
</comment>
<dbReference type="Pfam" id="PF00589">
    <property type="entry name" value="Phage_integrase"/>
    <property type="match status" value="1"/>
</dbReference>
<keyword evidence="4" id="KW-0233">DNA recombination</keyword>
<evidence type="ECO:0000313" key="9">
    <source>
        <dbReference type="Proteomes" id="UP000403266"/>
    </source>
</evidence>
<dbReference type="GO" id="GO:0006310">
    <property type="term" value="P:DNA recombination"/>
    <property type="evidence" value="ECO:0007669"/>
    <property type="project" value="UniProtKB-KW"/>
</dbReference>
<dbReference type="InterPro" id="IPR011010">
    <property type="entry name" value="DNA_brk_join_enz"/>
</dbReference>
<evidence type="ECO:0000259" key="6">
    <source>
        <dbReference type="PROSITE" id="PS51898"/>
    </source>
</evidence>
<evidence type="ECO:0000259" key="7">
    <source>
        <dbReference type="PROSITE" id="PS51900"/>
    </source>
</evidence>
<dbReference type="Gene3D" id="3.30.160.390">
    <property type="entry name" value="Integrase, DNA-binding domain"/>
    <property type="match status" value="1"/>
</dbReference>
<dbReference type="InterPro" id="IPR025166">
    <property type="entry name" value="Integrase_DNA_bind_dom"/>
</dbReference>
<evidence type="ECO:0000256" key="5">
    <source>
        <dbReference type="PROSITE-ProRule" id="PRU01248"/>
    </source>
</evidence>
<dbReference type="InterPro" id="IPR013762">
    <property type="entry name" value="Integrase-like_cat_sf"/>
</dbReference>
<gene>
    <name evidence="8" type="ORF">FS320_34960</name>
</gene>
<dbReference type="Pfam" id="PF13356">
    <property type="entry name" value="Arm-DNA-bind_3"/>
    <property type="match status" value="1"/>
</dbReference>
<accession>A0A5N7MT31</accession>
<dbReference type="EMBL" id="VOSK01000312">
    <property type="protein sequence ID" value="MPR30113.1"/>
    <property type="molecule type" value="Genomic_DNA"/>
</dbReference>
<evidence type="ECO:0000256" key="3">
    <source>
        <dbReference type="ARBA" id="ARBA00023125"/>
    </source>
</evidence>
<feature type="domain" description="Tyr recombinase" evidence="6">
    <location>
        <begin position="171"/>
        <end position="360"/>
    </location>
</feature>
<dbReference type="InterPro" id="IPR038488">
    <property type="entry name" value="Integrase_DNA-bd_sf"/>
</dbReference>
<sequence>MPGLGLRAYASGRRVWLLQYRDAGGRTRRIGLGDVNALDPEKAREAARAHLTQKAVGSDPAAKRRADRQAMRVGELVASYLDHLERHARSSTLDQSRRNLNKYAASLHEEALTAVDRAAIHRLHKRLTASAGPVQANRTLSTLSALFAWGMRAGLAKDNPAALIPKNPETPKTRVLSDEELTLIWQATGSGGDYDRIVRLLMLTGCRREEIGGLRWSEVSGSLVTIPASRTKTGIVHEVSLPVLAREQLPERREGRDPVFGSGQGCFSGWSRSKERLDTSIARLRYSALAQTLADDDGIVSYALPPWGLHDFRRTLSTRLNEVGVDPHVVEALLGHAGAKQGIAGVYNRASYVRQKAEALDRWAAHVTALVA</sequence>
<keyword evidence="9" id="KW-1185">Reference proteome</keyword>
<dbReference type="Gene3D" id="1.10.150.130">
    <property type="match status" value="1"/>
</dbReference>
<organism evidence="8 9">
    <name type="scientific">Microvirga tunisiensis</name>
    <dbReference type="NCBI Taxonomy" id="2108360"/>
    <lineage>
        <taxon>Bacteria</taxon>
        <taxon>Pseudomonadati</taxon>
        <taxon>Pseudomonadota</taxon>
        <taxon>Alphaproteobacteria</taxon>
        <taxon>Hyphomicrobiales</taxon>
        <taxon>Methylobacteriaceae</taxon>
        <taxon>Microvirga</taxon>
    </lineage>
</organism>
<dbReference type="PANTHER" id="PTHR30629">
    <property type="entry name" value="PROPHAGE INTEGRASE"/>
    <property type="match status" value="1"/>
</dbReference>
<dbReference type="CDD" id="cd00801">
    <property type="entry name" value="INT_P4_C"/>
    <property type="match status" value="1"/>
</dbReference>
<dbReference type="Gene3D" id="1.10.443.10">
    <property type="entry name" value="Intergrase catalytic core"/>
    <property type="match status" value="1"/>
</dbReference>
<protein>
    <submittedName>
        <fullName evidence="8">Tyrosine-type recombinase/integrase</fullName>
    </submittedName>
</protein>
<dbReference type="InterPro" id="IPR044068">
    <property type="entry name" value="CB"/>
</dbReference>
<dbReference type="SUPFAM" id="SSF56349">
    <property type="entry name" value="DNA breaking-rejoining enzymes"/>
    <property type="match status" value="1"/>
</dbReference>
<dbReference type="AlphaFoldDB" id="A0A5N7MT31"/>
<dbReference type="RefSeq" id="WP_152738834.1">
    <property type="nucleotide sequence ID" value="NZ_VOSJ01000338.1"/>
</dbReference>
<comment type="caution">
    <text evidence="8">The sequence shown here is derived from an EMBL/GenBank/DDBJ whole genome shotgun (WGS) entry which is preliminary data.</text>
</comment>
<reference evidence="8 9" key="1">
    <citation type="journal article" date="2019" name="Syst. Appl. Microbiol.">
        <title>Microvirga tunisiensis sp. nov., a root nodule symbiotic bacterium isolated from Lupinus micranthus and L. luteus grown in Northern Tunisia.</title>
        <authorList>
            <person name="Msaddak A."/>
            <person name="Rejili M."/>
            <person name="Duran D."/>
            <person name="Mars M."/>
            <person name="Palacios J.M."/>
            <person name="Ruiz-Argueso T."/>
            <person name="Rey L."/>
            <person name="Imperial J."/>
        </authorList>
    </citation>
    <scope>NUCLEOTIDE SEQUENCE [LARGE SCALE GENOMIC DNA]</scope>
    <source>
        <strain evidence="8 9">Lmie10</strain>
    </source>
</reference>
<keyword evidence="3 5" id="KW-0238">DNA-binding</keyword>
<evidence type="ECO:0000256" key="2">
    <source>
        <dbReference type="ARBA" id="ARBA00022908"/>
    </source>
</evidence>
<keyword evidence="2" id="KW-0229">DNA integration</keyword>
<proteinExistence type="inferred from homology"/>
<evidence type="ECO:0000256" key="4">
    <source>
        <dbReference type="ARBA" id="ARBA00023172"/>
    </source>
</evidence>
<dbReference type="InterPro" id="IPR010998">
    <property type="entry name" value="Integrase_recombinase_N"/>
</dbReference>
<evidence type="ECO:0000313" key="8">
    <source>
        <dbReference type="EMBL" id="MPR30113.1"/>
    </source>
</evidence>
<dbReference type="PROSITE" id="PS51898">
    <property type="entry name" value="TYR_RECOMBINASE"/>
    <property type="match status" value="1"/>
</dbReference>
<dbReference type="GO" id="GO:0003677">
    <property type="term" value="F:DNA binding"/>
    <property type="evidence" value="ECO:0007669"/>
    <property type="project" value="UniProtKB-UniRule"/>
</dbReference>
<dbReference type="PROSITE" id="PS51900">
    <property type="entry name" value="CB"/>
    <property type="match status" value="1"/>
</dbReference>
<dbReference type="InterPro" id="IPR050808">
    <property type="entry name" value="Phage_Integrase"/>
</dbReference>
<dbReference type="GO" id="GO:0015074">
    <property type="term" value="P:DNA integration"/>
    <property type="evidence" value="ECO:0007669"/>
    <property type="project" value="UniProtKB-KW"/>
</dbReference>
<dbReference type="Proteomes" id="UP000403266">
    <property type="component" value="Unassembled WGS sequence"/>
</dbReference>
<name>A0A5N7MT31_9HYPH</name>
<evidence type="ECO:0000256" key="1">
    <source>
        <dbReference type="ARBA" id="ARBA00008857"/>
    </source>
</evidence>
<dbReference type="InterPro" id="IPR002104">
    <property type="entry name" value="Integrase_catalytic"/>
</dbReference>
<dbReference type="PANTHER" id="PTHR30629:SF2">
    <property type="entry name" value="PROPHAGE INTEGRASE INTS-RELATED"/>
    <property type="match status" value="1"/>
</dbReference>
<feature type="domain" description="Core-binding (CB)" evidence="7">
    <location>
        <begin position="71"/>
        <end position="151"/>
    </location>
</feature>